<comment type="caution">
    <text evidence="6">The sequence shown here is derived from an EMBL/GenBank/DDBJ whole genome shotgun (WGS) entry which is preliminary data.</text>
</comment>
<proteinExistence type="inferred from homology"/>
<accession>A0A9D4GAV1</accession>
<evidence type="ECO:0000256" key="2">
    <source>
        <dbReference type="ARBA" id="ARBA00012948"/>
    </source>
</evidence>
<dbReference type="InterPro" id="IPR050259">
    <property type="entry name" value="SDR"/>
</dbReference>
<evidence type="ECO:0000256" key="4">
    <source>
        <dbReference type="ARBA" id="ARBA00048508"/>
    </source>
</evidence>
<dbReference type="FunFam" id="3.40.50.720:FF:000084">
    <property type="entry name" value="Short-chain dehydrogenase reductase"/>
    <property type="match status" value="1"/>
</dbReference>
<keyword evidence="7" id="KW-1185">Reference proteome</keyword>
<comment type="catalytic activity">
    <reaction evidence="4">
        <text>a (3R)-hydroxyacyl-[ACP] + NADP(+) = a 3-oxoacyl-[ACP] + NADPH + H(+)</text>
        <dbReference type="Rhea" id="RHEA:17397"/>
        <dbReference type="Rhea" id="RHEA-COMP:9916"/>
        <dbReference type="Rhea" id="RHEA-COMP:9945"/>
        <dbReference type="ChEBI" id="CHEBI:15378"/>
        <dbReference type="ChEBI" id="CHEBI:57783"/>
        <dbReference type="ChEBI" id="CHEBI:58349"/>
        <dbReference type="ChEBI" id="CHEBI:78776"/>
        <dbReference type="ChEBI" id="CHEBI:78827"/>
        <dbReference type="EC" id="1.1.1.100"/>
    </reaction>
</comment>
<dbReference type="PRINTS" id="PR00081">
    <property type="entry name" value="GDHRDH"/>
</dbReference>
<dbReference type="EMBL" id="JAIWYP010000006">
    <property type="protein sequence ID" value="KAH3810632.1"/>
    <property type="molecule type" value="Genomic_DNA"/>
</dbReference>
<dbReference type="Pfam" id="PF00106">
    <property type="entry name" value="adh_short"/>
    <property type="match status" value="1"/>
</dbReference>
<comment type="similarity">
    <text evidence="1 5">Belongs to the short-chain dehydrogenases/reductases (SDR) family.</text>
</comment>
<gene>
    <name evidence="6" type="ORF">DPMN_139026</name>
</gene>
<evidence type="ECO:0000313" key="6">
    <source>
        <dbReference type="EMBL" id="KAH3810632.1"/>
    </source>
</evidence>
<keyword evidence="3" id="KW-0560">Oxidoreductase</keyword>
<dbReference type="GO" id="GO:0032787">
    <property type="term" value="P:monocarboxylic acid metabolic process"/>
    <property type="evidence" value="ECO:0007669"/>
    <property type="project" value="UniProtKB-ARBA"/>
</dbReference>
<dbReference type="PANTHER" id="PTHR42879:SF2">
    <property type="entry name" value="3-OXOACYL-[ACYL-CARRIER-PROTEIN] REDUCTASE FABG"/>
    <property type="match status" value="1"/>
</dbReference>
<dbReference type="NCBIfam" id="NF009093">
    <property type="entry name" value="PRK12429.1"/>
    <property type="match status" value="1"/>
</dbReference>
<dbReference type="EC" id="1.1.1.100" evidence="2"/>
<evidence type="ECO:0000256" key="5">
    <source>
        <dbReference type="RuleBase" id="RU000363"/>
    </source>
</evidence>
<name>A0A9D4GAV1_DREPO</name>
<dbReference type="PROSITE" id="PS00061">
    <property type="entry name" value="ADH_SHORT"/>
    <property type="match status" value="1"/>
</dbReference>
<protein>
    <recommendedName>
        <fullName evidence="2">3-oxoacyl-[acyl-carrier-protein] reductase</fullName>
        <ecNumber evidence="2">1.1.1.100</ecNumber>
    </recommendedName>
</protein>
<dbReference type="InterPro" id="IPR002347">
    <property type="entry name" value="SDR_fam"/>
</dbReference>
<reference evidence="6" key="2">
    <citation type="submission" date="2020-11" db="EMBL/GenBank/DDBJ databases">
        <authorList>
            <person name="McCartney M.A."/>
            <person name="Auch B."/>
            <person name="Kono T."/>
            <person name="Mallez S."/>
            <person name="Becker A."/>
            <person name="Gohl D.M."/>
            <person name="Silverstein K.A.T."/>
            <person name="Koren S."/>
            <person name="Bechman K.B."/>
            <person name="Herman A."/>
            <person name="Abrahante J.E."/>
            <person name="Garbe J."/>
        </authorList>
    </citation>
    <scope>NUCLEOTIDE SEQUENCE</scope>
    <source>
        <strain evidence="6">Duluth1</strain>
        <tissue evidence="6">Whole animal</tissue>
    </source>
</reference>
<organism evidence="6 7">
    <name type="scientific">Dreissena polymorpha</name>
    <name type="common">Zebra mussel</name>
    <name type="synonym">Mytilus polymorpha</name>
    <dbReference type="NCBI Taxonomy" id="45954"/>
    <lineage>
        <taxon>Eukaryota</taxon>
        <taxon>Metazoa</taxon>
        <taxon>Spiralia</taxon>
        <taxon>Lophotrochozoa</taxon>
        <taxon>Mollusca</taxon>
        <taxon>Bivalvia</taxon>
        <taxon>Autobranchia</taxon>
        <taxon>Heteroconchia</taxon>
        <taxon>Euheterodonta</taxon>
        <taxon>Imparidentia</taxon>
        <taxon>Neoheterodontei</taxon>
        <taxon>Myida</taxon>
        <taxon>Dreissenoidea</taxon>
        <taxon>Dreissenidae</taxon>
        <taxon>Dreissena</taxon>
    </lineage>
</organism>
<dbReference type="PRINTS" id="PR00080">
    <property type="entry name" value="SDRFAMILY"/>
</dbReference>
<dbReference type="GO" id="GO:0004316">
    <property type="term" value="F:3-oxoacyl-[acyl-carrier-protein] reductase (NADPH) activity"/>
    <property type="evidence" value="ECO:0007669"/>
    <property type="project" value="UniProtKB-EC"/>
</dbReference>
<evidence type="ECO:0000256" key="3">
    <source>
        <dbReference type="ARBA" id="ARBA00023002"/>
    </source>
</evidence>
<dbReference type="Gene3D" id="3.40.50.720">
    <property type="entry name" value="NAD(P)-binding Rossmann-like Domain"/>
    <property type="match status" value="1"/>
</dbReference>
<sequence>MEMSASKRRVAFVTGSTSGIGLGIAHRLASSGHDVIIHGLCPQNVSDAAIEELRRQVILKLKCVSISFVSADFTREDEISYLCADIIKLYPEGIDILVNNAGFNSVHPVESYPVATWHKMIAVHLTAPFLLSKFFVPYMKKKGWGRIVNTSSQMGLISAPGKAPYSAAKSGLIAFAKGLALEVAEHGITCNAICPGFVETDLLKEQIEAIARESNVPFEKARADIFEKQIPTKKPATVEQVAALVHFLCSDDAASMTGSAYLMDGGFTAR</sequence>
<dbReference type="Proteomes" id="UP000828390">
    <property type="component" value="Unassembled WGS sequence"/>
</dbReference>
<evidence type="ECO:0000256" key="1">
    <source>
        <dbReference type="ARBA" id="ARBA00006484"/>
    </source>
</evidence>
<dbReference type="AlphaFoldDB" id="A0A9D4GAV1"/>
<dbReference type="PANTHER" id="PTHR42879">
    <property type="entry name" value="3-OXOACYL-(ACYL-CARRIER-PROTEIN) REDUCTASE"/>
    <property type="match status" value="1"/>
</dbReference>
<reference evidence="6" key="1">
    <citation type="journal article" date="2019" name="bioRxiv">
        <title>The Genome of the Zebra Mussel, Dreissena polymorpha: A Resource for Invasive Species Research.</title>
        <authorList>
            <person name="McCartney M.A."/>
            <person name="Auch B."/>
            <person name="Kono T."/>
            <person name="Mallez S."/>
            <person name="Zhang Y."/>
            <person name="Obille A."/>
            <person name="Becker A."/>
            <person name="Abrahante J.E."/>
            <person name="Garbe J."/>
            <person name="Badalamenti J.P."/>
            <person name="Herman A."/>
            <person name="Mangelson H."/>
            <person name="Liachko I."/>
            <person name="Sullivan S."/>
            <person name="Sone E.D."/>
            <person name="Koren S."/>
            <person name="Silverstein K.A.T."/>
            <person name="Beckman K.B."/>
            <person name="Gohl D.M."/>
        </authorList>
    </citation>
    <scope>NUCLEOTIDE SEQUENCE</scope>
    <source>
        <strain evidence="6">Duluth1</strain>
        <tissue evidence="6">Whole animal</tissue>
    </source>
</reference>
<dbReference type="SUPFAM" id="SSF51735">
    <property type="entry name" value="NAD(P)-binding Rossmann-fold domains"/>
    <property type="match status" value="1"/>
</dbReference>
<dbReference type="InterPro" id="IPR020904">
    <property type="entry name" value="Sc_DH/Rdtase_CS"/>
</dbReference>
<evidence type="ECO:0000313" key="7">
    <source>
        <dbReference type="Proteomes" id="UP000828390"/>
    </source>
</evidence>
<dbReference type="InterPro" id="IPR036291">
    <property type="entry name" value="NAD(P)-bd_dom_sf"/>
</dbReference>